<feature type="transmembrane region" description="Helical" evidence="1">
    <location>
        <begin position="32"/>
        <end position="55"/>
    </location>
</feature>
<evidence type="ECO:0000313" key="2">
    <source>
        <dbReference type="EMBL" id="GGZ98221.1"/>
    </source>
</evidence>
<protein>
    <recommendedName>
        <fullName evidence="4">Integral membrane protein</fullName>
    </recommendedName>
</protein>
<accession>A0A918VG11</accession>
<reference evidence="2" key="1">
    <citation type="journal article" date="2014" name="Int. J. Syst. Evol. Microbiol.">
        <title>Complete genome sequence of Corynebacterium casei LMG S-19264T (=DSM 44701T), isolated from a smear-ripened cheese.</title>
        <authorList>
            <consortium name="US DOE Joint Genome Institute (JGI-PGF)"/>
            <person name="Walter F."/>
            <person name="Albersmeier A."/>
            <person name="Kalinowski J."/>
            <person name="Ruckert C."/>
        </authorList>
    </citation>
    <scope>NUCLEOTIDE SEQUENCE</scope>
    <source>
        <strain evidence="2">JCM 5016</strain>
    </source>
</reference>
<evidence type="ECO:0000256" key="1">
    <source>
        <dbReference type="SAM" id="Phobius"/>
    </source>
</evidence>
<organism evidence="2 3">
    <name type="scientific">Streptomyces echinoruber</name>
    <dbReference type="NCBI Taxonomy" id="68898"/>
    <lineage>
        <taxon>Bacteria</taxon>
        <taxon>Bacillati</taxon>
        <taxon>Actinomycetota</taxon>
        <taxon>Actinomycetes</taxon>
        <taxon>Kitasatosporales</taxon>
        <taxon>Streptomycetaceae</taxon>
        <taxon>Streptomyces</taxon>
    </lineage>
</organism>
<gene>
    <name evidence="2" type="ORF">GCM10010389_41920</name>
</gene>
<name>A0A918VG11_9ACTN</name>
<dbReference type="PANTHER" id="PTHR42305">
    <property type="entry name" value="MEMBRANE PROTEIN RV1733C-RELATED"/>
    <property type="match status" value="1"/>
</dbReference>
<dbReference type="RefSeq" id="WP_190058971.1">
    <property type="nucleotide sequence ID" value="NZ_BMWH01000017.1"/>
</dbReference>
<keyword evidence="3" id="KW-1185">Reference proteome</keyword>
<dbReference type="PANTHER" id="PTHR42305:SF1">
    <property type="entry name" value="MEMBRANE PROTEIN RV1733C-RELATED"/>
    <property type="match status" value="1"/>
</dbReference>
<keyword evidence="1" id="KW-0812">Transmembrane</keyword>
<reference evidence="2" key="2">
    <citation type="submission" date="2020-09" db="EMBL/GenBank/DDBJ databases">
        <authorList>
            <person name="Sun Q."/>
            <person name="Ohkuma M."/>
        </authorList>
    </citation>
    <scope>NUCLEOTIDE SEQUENCE</scope>
    <source>
        <strain evidence="2">JCM 5016</strain>
    </source>
</reference>
<evidence type="ECO:0008006" key="4">
    <source>
        <dbReference type="Google" id="ProtNLM"/>
    </source>
</evidence>
<keyword evidence="1" id="KW-0472">Membrane</keyword>
<comment type="caution">
    <text evidence="2">The sequence shown here is derived from an EMBL/GenBank/DDBJ whole genome shotgun (WGS) entry which is preliminary data.</text>
</comment>
<dbReference type="InterPro" id="IPR039708">
    <property type="entry name" value="MT1774/Rv1733c-like"/>
</dbReference>
<proteinExistence type="predicted"/>
<feature type="transmembrane region" description="Helical" evidence="1">
    <location>
        <begin position="151"/>
        <end position="172"/>
    </location>
</feature>
<sequence>MNGSEARRNGSGRTRVRLWRWRSNPLRRRDDVVEAWIVLVMWLVVVVGGALVGLVTSHAADEMFARRRAERHPVRAVLVTDAPYDGTARGGTSVRTLTAVRWTADDGTARTGRTLVDSGLLAGSRVTVWLDRHGALTTEPTPVGVATAESALFGGAAALALSGAALATASLARRHLDRRRLAQWGKEWEAIGPRWDQKTG</sequence>
<dbReference type="AlphaFoldDB" id="A0A918VG11"/>
<dbReference type="EMBL" id="BMWH01000017">
    <property type="protein sequence ID" value="GGZ98221.1"/>
    <property type="molecule type" value="Genomic_DNA"/>
</dbReference>
<evidence type="ECO:0000313" key="3">
    <source>
        <dbReference type="Proteomes" id="UP000623010"/>
    </source>
</evidence>
<dbReference type="Proteomes" id="UP000623010">
    <property type="component" value="Unassembled WGS sequence"/>
</dbReference>
<keyword evidence="1" id="KW-1133">Transmembrane helix</keyword>